<accession>A0ABY8ED23</accession>
<reference evidence="1 2" key="1">
    <citation type="submission" date="2023-03" db="EMBL/GenBank/DDBJ databases">
        <title>Complete genome sequence of Tepidibacter sp. SWIR-1, isolated from a deep-sea hydrothermal vent.</title>
        <authorList>
            <person name="Li X."/>
        </authorList>
    </citation>
    <scope>NUCLEOTIDE SEQUENCE [LARGE SCALE GENOMIC DNA]</scope>
    <source>
        <strain evidence="1 2">SWIR-1</strain>
    </source>
</reference>
<gene>
    <name evidence="1" type="ORF">P4S50_10155</name>
</gene>
<evidence type="ECO:0000313" key="1">
    <source>
        <dbReference type="EMBL" id="WFD08760.1"/>
    </source>
</evidence>
<organism evidence="1 2">
    <name type="scientific">Tepidibacter hydrothermalis</name>
    <dbReference type="NCBI Taxonomy" id="3036126"/>
    <lineage>
        <taxon>Bacteria</taxon>
        <taxon>Bacillati</taxon>
        <taxon>Bacillota</taxon>
        <taxon>Clostridia</taxon>
        <taxon>Peptostreptococcales</taxon>
        <taxon>Peptostreptococcaceae</taxon>
        <taxon>Tepidibacter</taxon>
    </lineage>
</organism>
<dbReference type="Proteomes" id="UP001222800">
    <property type="component" value="Chromosome"/>
</dbReference>
<sequence>MKKYKCTTEYSFVGLDSFEKYNRTILKRCKFDVMSILEYKINNSKVIYKCFLDSHRSTINKIELINIGGVIVNQLDTRGED</sequence>
<dbReference type="RefSeq" id="WP_277730672.1">
    <property type="nucleotide sequence ID" value="NZ_CP120733.1"/>
</dbReference>
<dbReference type="EMBL" id="CP120733">
    <property type="protein sequence ID" value="WFD08760.1"/>
    <property type="molecule type" value="Genomic_DNA"/>
</dbReference>
<protein>
    <submittedName>
        <fullName evidence="1">Uncharacterized protein</fullName>
    </submittedName>
</protein>
<evidence type="ECO:0000313" key="2">
    <source>
        <dbReference type="Proteomes" id="UP001222800"/>
    </source>
</evidence>
<keyword evidence="2" id="KW-1185">Reference proteome</keyword>
<proteinExistence type="predicted"/>
<name>A0ABY8ED23_9FIRM</name>